<evidence type="ECO:0000313" key="2">
    <source>
        <dbReference type="EMBL" id="EQC29146.1"/>
    </source>
</evidence>
<dbReference type="RefSeq" id="XP_008617324.1">
    <property type="nucleotide sequence ID" value="XM_008619102.1"/>
</dbReference>
<dbReference type="VEuPathDB" id="FungiDB:SDRG_13018"/>
<dbReference type="InParanoid" id="T0Q3I9"/>
<dbReference type="Proteomes" id="UP000030762">
    <property type="component" value="Unassembled WGS sequence"/>
</dbReference>
<evidence type="ECO:0000313" key="3">
    <source>
        <dbReference type="Proteomes" id="UP000030762"/>
    </source>
</evidence>
<protein>
    <submittedName>
        <fullName evidence="2">Uncharacterized protein</fullName>
    </submittedName>
</protein>
<gene>
    <name evidence="2" type="ORF">SDRG_13018</name>
</gene>
<organism evidence="2 3">
    <name type="scientific">Saprolegnia diclina (strain VS20)</name>
    <dbReference type="NCBI Taxonomy" id="1156394"/>
    <lineage>
        <taxon>Eukaryota</taxon>
        <taxon>Sar</taxon>
        <taxon>Stramenopiles</taxon>
        <taxon>Oomycota</taxon>
        <taxon>Saprolegniomycetes</taxon>
        <taxon>Saprolegniales</taxon>
        <taxon>Saprolegniaceae</taxon>
        <taxon>Saprolegnia</taxon>
    </lineage>
</organism>
<keyword evidence="3" id="KW-1185">Reference proteome</keyword>
<dbReference type="AlphaFoldDB" id="T0Q3I9"/>
<dbReference type="GeneID" id="19953745"/>
<dbReference type="OrthoDB" id="10578854at2759"/>
<accession>T0Q3I9</accession>
<name>T0Q3I9_SAPDV</name>
<reference evidence="2 3" key="1">
    <citation type="submission" date="2012-04" db="EMBL/GenBank/DDBJ databases">
        <title>The Genome Sequence of Saprolegnia declina VS20.</title>
        <authorList>
            <consortium name="The Broad Institute Genome Sequencing Platform"/>
            <person name="Russ C."/>
            <person name="Nusbaum C."/>
            <person name="Tyler B."/>
            <person name="van West P."/>
            <person name="Dieguez-Uribeondo J."/>
            <person name="de Bruijn I."/>
            <person name="Tripathy S."/>
            <person name="Jiang R."/>
            <person name="Young S.K."/>
            <person name="Zeng Q."/>
            <person name="Gargeya S."/>
            <person name="Fitzgerald M."/>
            <person name="Haas B."/>
            <person name="Abouelleil A."/>
            <person name="Alvarado L."/>
            <person name="Arachchi H.M."/>
            <person name="Berlin A."/>
            <person name="Chapman S.B."/>
            <person name="Goldberg J."/>
            <person name="Griggs A."/>
            <person name="Gujja S."/>
            <person name="Hansen M."/>
            <person name="Howarth C."/>
            <person name="Imamovic A."/>
            <person name="Larimer J."/>
            <person name="McCowen C."/>
            <person name="Montmayeur A."/>
            <person name="Murphy C."/>
            <person name="Neiman D."/>
            <person name="Pearson M."/>
            <person name="Priest M."/>
            <person name="Roberts A."/>
            <person name="Saif S."/>
            <person name="Shea T."/>
            <person name="Sisk P."/>
            <person name="Sykes S."/>
            <person name="Wortman J."/>
            <person name="Nusbaum C."/>
            <person name="Birren B."/>
        </authorList>
    </citation>
    <scope>NUCLEOTIDE SEQUENCE [LARGE SCALE GENOMIC DNA]</scope>
    <source>
        <strain evidence="2 3">VS20</strain>
    </source>
</reference>
<evidence type="ECO:0000256" key="1">
    <source>
        <dbReference type="SAM" id="MobiDB-lite"/>
    </source>
</evidence>
<feature type="compositionally biased region" description="Basic residues" evidence="1">
    <location>
        <begin position="157"/>
        <end position="168"/>
    </location>
</feature>
<sequence>MSSATKDEGDLTETLRQATESSVHLQDALMTTEEDVINLAVEQFNKTALGLQHWVVDQSKLLDSTMLLQRLPVLDKMLAQMSCEVSAVDAAPSDDQVAMDGTMDAATCKMTTWSMTDTAMDATVDAMMNTGMHKMTTRSMTPKKGQPPALNTPSKGKSAKKAKGKSPKKPVAPPLDPATVLADLRAAGVVSPAGVREHYAGDALFKVCSGLGLHSIRLRSKCAKVIFTYLKTFAKVEESASRSPMYMH</sequence>
<dbReference type="EMBL" id="JH767186">
    <property type="protein sequence ID" value="EQC29146.1"/>
    <property type="molecule type" value="Genomic_DNA"/>
</dbReference>
<feature type="region of interest" description="Disordered" evidence="1">
    <location>
        <begin position="136"/>
        <end position="175"/>
    </location>
</feature>
<proteinExistence type="predicted"/>